<accession>A0AA35UWY3</accession>
<comment type="catalytic activity">
    <reaction evidence="5 6">
        <text>Exonucleolytic cleavage in either 5'- to 3'- or 3'- to 5'-direction to yield nucleoside 5'-phosphates.</text>
        <dbReference type="EC" id="3.1.11.6"/>
    </reaction>
</comment>
<proteinExistence type="inferred from homology"/>
<name>A0AA35UWY3_METCP</name>
<dbReference type="HAMAP" id="MF_00378">
    <property type="entry name" value="Exonuc_7_L"/>
    <property type="match status" value="1"/>
</dbReference>
<dbReference type="InterPro" id="IPR020579">
    <property type="entry name" value="Exonuc_VII_lsu_C"/>
</dbReference>
<dbReference type="GO" id="GO:0005737">
    <property type="term" value="C:cytoplasm"/>
    <property type="evidence" value="ECO:0007669"/>
    <property type="project" value="UniProtKB-SubCell"/>
</dbReference>
<dbReference type="PANTHER" id="PTHR30008:SF0">
    <property type="entry name" value="EXODEOXYRIBONUCLEASE 7 LARGE SUBUNIT"/>
    <property type="match status" value="1"/>
</dbReference>
<dbReference type="EMBL" id="OX458332">
    <property type="protein sequence ID" value="CAI8867862.1"/>
    <property type="molecule type" value="Genomic_DNA"/>
</dbReference>
<dbReference type="GO" id="GO:0008855">
    <property type="term" value="F:exodeoxyribonuclease VII activity"/>
    <property type="evidence" value="ECO:0007669"/>
    <property type="project" value="UniProtKB-UniRule"/>
</dbReference>
<keyword evidence="2 5" id="KW-0540">Nuclease</keyword>
<evidence type="ECO:0000256" key="5">
    <source>
        <dbReference type="HAMAP-Rule" id="MF_00378"/>
    </source>
</evidence>
<feature type="coiled-coil region" evidence="7">
    <location>
        <begin position="324"/>
        <end position="352"/>
    </location>
</feature>
<dbReference type="Pfam" id="PF13742">
    <property type="entry name" value="tRNA_anti_2"/>
    <property type="match status" value="1"/>
</dbReference>
<sequence>MNLRSSPDGRPEFVYTVSRLNREARITLSSHFGTLWVEGEVSNLAAPASGHLYFTLKDAEAQVRCAMFRSSGRLLGFKPTNGDHVLARAQVGLYEPRGDYQLIVDLLEEAGDGVLHRAFEALKKRLDAEGLFDPARKKPIPRFPTCIGVVTSPTGAAIRDILTVLARRYPAASVIIFPAKVQGSEAPAELIRALQQADASGWCDVLLLARGGGSMEDLWAFNDESLARAIVACQTPVVTGIGHEVDFTIADFAADLRAPTPSAAAEAVTPDRIDLGVRLQRLESQLRRSFLGRLETVQQRLDFVERRLQQCHPKQRLGRQAQRLAELKHRLARNAAARLNLERQRLQGLELRLVRHDPAQRVIHLTGKLDSLESRLRRSASLLLERRRERLQALGQRLDTVSPLATLARGYSIALRAADDAVVHSWEDIQPGELLYTRLAEGSLISRVEKAEPGDPPVFPGQSPRGR</sequence>
<dbReference type="Pfam" id="PF02601">
    <property type="entry name" value="Exonuc_VII_L"/>
    <property type="match status" value="1"/>
</dbReference>
<keyword evidence="3 5" id="KW-0378">Hydrolase</keyword>
<dbReference type="NCBIfam" id="TIGR00237">
    <property type="entry name" value="xseA"/>
    <property type="match status" value="1"/>
</dbReference>
<evidence type="ECO:0000259" key="9">
    <source>
        <dbReference type="Pfam" id="PF13742"/>
    </source>
</evidence>
<dbReference type="EC" id="3.1.11.6" evidence="5"/>
<dbReference type="Proteomes" id="UP001158598">
    <property type="component" value="Chromosome"/>
</dbReference>
<evidence type="ECO:0000313" key="10">
    <source>
        <dbReference type="EMBL" id="CAI8867862.1"/>
    </source>
</evidence>
<gene>
    <name evidence="5 10" type="primary">xseA</name>
    <name evidence="10" type="ORF">MCNOR_2812</name>
</gene>
<dbReference type="RefSeq" id="WP_282213316.1">
    <property type="nucleotide sequence ID" value="NZ_OX458332.1"/>
</dbReference>
<dbReference type="CDD" id="cd04489">
    <property type="entry name" value="ExoVII_LU_OBF"/>
    <property type="match status" value="1"/>
</dbReference>
<dbReference type="GO" id="GO:0003676">
    <property type="term" value="F:nucleic acid binding"/>
    <property type="evidence" value="ECO:0007669"/>
    <property type="project" value="InterPro"/>
</dbReference>
<evidence type="ECO:0000256" key="4">
    <source>
        <dbReference type="ARBA" id="ARBA00022839"/>
    </source>
</evidence>
<protein>
    <recommendedName>
        <fullName evidence="5">Exodeoxyribonuclease 7 large subunit</fullName>
        <ecNumber evidence="5">3.1.11.6</ecNumber>
    </recommendedName>
    <alternativeName>
        <fullName evidence="5">Exodeoxyribonuclease VII large subunit</fullName>
        <shortName evidence="5">Exonuclease VII large subunit</shortName>
    </alternativeName>
</protein>
<dbReference type="AlphaFoldDB" id="A0AA35UWY3"/>
<evidence type="ECO:0000259" key="8">
    <source>
        <dbReference type="Pfam" id="PF02601"/>
    </source>
</evidence>
<comment type="subcellular location">
    <subcellularLocation>
        <location evidence="5 6">Cytoplasm</location>
    </subcellularLocation>
</comment>
<feature type="domain" description="OB-fold nucleic acid binding" evidence="9">
    <location>
        <begin position="15"/>
        <end position="106"/>
    </location>
</feature>
<evidence type="ECO:0000256" key="7">
    <source>
        <dbReference type="SAM" id="Coils"/>
    </source>
</evidence>
<evidence type="ECO:0000256" key="2">
    <source>
        <dbReference type="ARBA" id="ARBA00022722"/>
    </source>
</evidence>
<reference evidence="10" key="1">
    <citation type="submission" date="2023-03" db="EMBL/GenBank/DDBJ databases">
        <authorList>
            <person name="Pearce D."/>
        </authorList>
    </citation>
    <scope>NUCLEOTIDE SEQUENCE</scope>
    <source>
        <strain evidence="10">Mc</strain>
    </source>
</reference>
<comment type="function">
    <text evidence="5">Bidirectionally degrades single-stranded DNA into large acid-insoluble oligonucleotides, which are then degraded further into small acid-soluble oligonucleotides.</text>
</comment>
<dbReference type="InterPro" id="IPR025824">
    <property type="entry name" value="OB-fold_nuc-bd_dom"/>
</dbReference>
<keyword evidence="1 5" id="KW-0963">Cytoplasm</keyword>
<comment type="subunit">
    <text evidence="5">Heterooligomer composed of large and small subunits.</text>
</comment>
<evidence type="ECO:0000256" key="6">
    <source>
        <dbReference type="RuleBase" id="RU004355"/>
    </source>
</evidence>
<feature type="domain" description="Exonuclease VII large subunit C-terminal" evidence="8">
    <location>
        <begin position="131"/>
        <end position="445"/>
    </location>
</feature>
<evidence type="ECO:0000313" key="11">
    <source>
        <dbReference type="Proteomes" id="UP001158598"/>
    </source>
</evidence>
<organism evidence="10 11">
    <name type="scientific">Methylococcus capsulatus</name>
    <dbReference type="NCBI Taxonomy" id="414"/>
    <lineage>
        <taxon>Bacteria</taxon>
        <taxon>Pseudomonadati</taxon>
        <taxon>Pseudomonadota</taxon>
        <taxon>Gammaproteobacteria</taxon>
        <taxon>Methylococcales</taxon>
        <taxon>Methylococcaceae</taxon>
        <taxon>Methylococcus</taxon>
    </lineage>
</organism>
<keyword evidence="7" id="KW-0175">Coiled coil</keyword>
<comment type="similarity">
    <text evidence="5 6">Belongs to the XseA family.</text>
</comment>
<keyword evidence="4 5" id="KW-0269">Exonuclease</keyword>
<dbReference type="GO" id="GO:0009318">
    <property type="term" value="C:exodeoxyribonuclease VII complex"/>
    <property type="evidence" value="ECO:0007669"/>
    <property type="project" value="UniProtKB-UniRule"/>
</dbReference>
<dbReference type="PANTHER" id="PTHR30008">
    <property type="entry name" value="EXODEOXYRIBONUCLEASE 7 LARGE SUBUNIT"/>
    <property type="match status" value="1"/>
</dbReference>
<evidence type="ECO:0000256" key="1">
    <source>
        <dbReference type="ARBA" id="ARBA00022490"/>
    </source>
</evidence>
<dbReference type="GO" id="GO:0006308">
    <property type="term" value="P:DNA catabolic process"/>
    <property type="evidence" value="ECO:0007669"/>
    <property type="project" value="UniProtKB-UniRule"/>
</dbReference>
<evidence type="ECO:0000256" key="3">
    <source>
        <dbReference type="ARBA" id="ARBA00022801"/>
    </source>
</evidence>
<dbReference type="InterPro" id="IPR003753">
    <property type="entry name" value="Exonuc_VII_L"/>
</dbReference>